<sequence length="339" mass="38229">MFSKAKNKKIFKWIGISTVISVIIFFIVVTSMVLFSKTSTPLKESENLNFNVLNTNKDKLPTLQKYTAKDGKELFYRYYNGNVDKTLIVLHGSAYHSSYLQPLASYLSENNIANVYTPDLRGHGPETNNRGDVEYIGQLEDDLSDLVKLLRSQHEGPILLGGHSSGGGTVIRYAGGNNAPVDGYLMLAPYVHHTASTYRSENEWTNVNLPRIIGLDILNTFKITALNHKDVISFNMPEDSRNGTETLKYSYTLQTSMHPRDNYEQDIQNLDKPSFLMVGEDDNTFNTSAFAPLFGQYSPETKINILSNTSHFGVITKTTAHKSISNWLKKYYENDKVIN</sequence>
<keyword evidence="3" id="KW-0378">Hydrolase</keyword>
<feature type="transmembrane region" description="Helical" evidence="1">
    <location>
        <begin position="12"/>
        <end position="35"/>
    </location>
</feature>
<accession>A0A1H6W1F2</accession>
<dbReference type="AlphaFoldDB" id="A0A1H6W1F2"/>
<name>A0A1H6W1F2_9LACT</name>
<dbReference type="InterPro" id="IPR029058">
    <property type="entry name" value="AB_hydrolase_fold"/>
</dbReference>
<dbReference type="OrthoDB" id="9805423at2"/>
<dbReference type="InterPro" id="IPR050266">
    <property type="entry name" value="AB_hydrolase_sf"/>
</dbReference>
<dbReference type="PANTHER" id="PTHR43798">
    <property type="entry name" value="MONOACYLGLYCEROL LIPASE"/>
    <property type="match status" value="1"/>
</dbReference>
<keyword evidence="4" id="KW-1185">Reference proteome</keyword>
<dbReference type="GO" id="GO:0016787">
    <property type="term" value="F:hydrolase activity"/>
    <property type="evidence" value="ECO:0007669"/>
    <property type="project" value="UniProtKB-KW"/>
</dbReference>
<proteinExistence type="predicted"/>
<keyword evidence="1" id="KW-0812">Transmembrane</keyword>
<evidence type="ECO:0000256" key="1">
    <source>
        <dbReference type="SAM" id="Phobius"/>
    </source>
</evidence>
<dbReference type="STRING" id="1130080.SAMN04488113_1731"/>
<keyword evidence="1" id="KW-0472">Membrane</keyword>
<feature type="domain" description="Serine aminopeptidase S33" evidence="2">
    <location>
        <begin position="82"/>
        <end position="299"/>
    </location>
</feature>
<evidence type="ECO:0000259" key="2">
    <source>
        <dbReference type="Pfam" id="PF12146"/>
    </source>
</evidence>
<dbReference type="Gene3D" id="3.40.50.1820">
    <property type="entry name" value="alpha/beta hydrolase"/>
    <property type="match status" value="1"/>
</dbReference>
<protein>
    <submittedName>
        <fullName evidence="3">Lysophospholipase, alpha-beta hydrolase superfamily</fullName>
    </submittedName>
</protein>
<dbReference type="EMBL" id="FNYW01000073">
    <property type="protein sequence ID" value="SEJ07887.1"/>
    <property type="molecule type" value="Genomic_DNA"/>
</dbReference>
<evidence type="ECO:0000313" key="3">
    <source>
        <dbReference type="EMBL" id="SEJ07887.1"/>
    </source>
</evidence>
<keyword evidence="1" id="KW-1133">Transmembrane helix</keyword>
<dbReference type="Pfam" id="PF12146">
    <property type="entry name" value="Hydrolase_4"/>
    <property type="match status" value="1"/>
</dbReference>
<organism evidence="3 4">
    <name type="scientific">Alkalibacterium gilvum</name>
    <dbReference type="NCBI Taxonomy" id="1130080"/>
    <lineage>
        <taxon>Bacteria</taxon>
        <taxon>Bacillati</taxon>
        <taxon>Bacillota</taxon>
        <taxon>Bacilli</taxon>
        <taxon>Lactobacillales</taxon>
        <taxon>Carnobacteriaceae</taxon>
        <taxon>Alkalibacterium</taxon>
    </lineage>
</organism>
<reference evidence="4" key="1">
    <citation type="submission" date="2016-10" db="EMBL/GenBank/DDBJ databases">
        <authorList>
            <person name="Varghese N."/>
            <person name="Submissions S."/>
        </authorList>
    </citation>
    <scope>NUCLEOTIDE SEQUENCE [LARGE SCALE GENOMIC DNA]</scope>
    <source>
        <strain evidence="4">DSM 25751</strain>
    </source>
</reference>
<dbReference type="InterPro" id="IPR022742">
    <property type="entry name" value="Hydrolase_4"/>
</dbReference>
<dbReference type="Proteomes" id="UP000198564">
    <property type="component" value="Unassembled WGS sequence"/>
</dbReference>
<dbReference type="RefSeq" id="WP_091636810.1">
    <property type="nucleotide sequence ID" value="NZ_FNYW01000073.1"/>
</dbReference>
<evidence type="ECO:0000313" key="4">
    <source>
        <dbReference type="Proteomes" id="UP000198564"/>
    </source>
</evidence>
<dbReference type="SUPFAM" id="SSF53474">
    <property type="entry name" value="alpha/beta-Hydrolases"/>
    <property type="match status" value="1"/>
</dbReference>
<gene>
    <name evidence="3" type="ORF">SAMN04488113_1731</name>
</gene>